<comment type="caution">
    <text evidence="1">The sequence shown here is derived from an EMBL/GenBank/DDBJ whole genome shotgun (WGS) entry which is preliminary data.</text>
</comment>
<dbReference type="RefSeq" id="WP_022340685.1">
    <property type="nucleotide sequence ID" value="NZ_JANRHJ010000010.1"/>
</dbReference>
<dbReference type="Proteomes" id="UP001204579">
    <property type="component" value="Unassembled WGS sequence"/>
</dbReference>
<reference evidence="1 2" key="1">
    <citation type="submission" date="2022-08" db="EMBL/GenBank/DDBJ databases">
        <authorList>
            <person name="Zeman M."/>
            <person name="Kubasova T."/>
        </authorList>
    </citation>
    <scope>NUCLEOTIDE SEQUENCE [LARGE SCALE GENOMIC DNA]</scope>
    <source>
        <strain evidence="1 2">ET62</strain>
    </source>
</reference>
<organism evidence="1 2">
    <name type="scientific">Phocaeicola barnesiae</name>
    <dbReference type="NCBI Taxonomy" id="376804"/>
    <lineage>
        <taxon>Bacteria</taxon>
        <taxon>Pseudomonadati</taxon>
        <taxon>Bacteroidota</taxon>
        <taxon>Bacteroidia</taxon>
        <taxon>Bacteroidales</taxon>
        <taxon>Bacteroidaceae</taxon>
        <taxon>Phocaeicola</taxon>
    </lineage>
</organism>
<dbReference type="AlphaFoldDB" id="A0AAW5N8C7"/>
<protein>
    <submittedName>
        <fullName evidence="1">Uncharacterized protein</fullName>
    </submittedName>
</protein>
<evidence type="ECO:0000313" key="1">
    <source>
        <dbReference type="EMBL" id="MCR8874298.1"/>
    </source>
</evidence>
<gene>
    <name evidence="1" type="ORF">NW209_09780</name>
</gene>
<proteinExistence type="predicted"/>
<keyword evidence="2" id="KW-1185">Reference proteome</keyword>
<accession>A0AAW5N8C7</accession>
<sequence length="99" mass="11035">MIEITNETIGGNVSYTNGEYRIQGDYRVNPETKKVDTLNVSVNKNEAYAGNVNIYTNGTEQQVNYNSMKQSDVAEVSTEITALIGELENRYSSVTLMTE</sequence>
<evidence type="ECO:0000313" key="2">
    <source>
        <dbReference type="Proteomes" id="UP001204579"/>
    </source>
</evidence>
<dbReference type="EMBL" id="JANRHJ010000010">
    <property type="protein sequence ID" value="MCR8874298.1"/>
    <property type="molecule type" value="Genomic_DNA"/>
</dbReference>
<name>A0AAW5N8C7_9BACT</name>